<dbReference type="SUPFAM" id="SSF55681">
    <property type="entry name" value="Class II aaRS and biotin synthetases"/>
    <property type="match status" value="1"/>
</dbReference>
<evidence type="ECO:0000256" key="14">
    <source>
        <dbReference type="ARBA" id="ARBA00022884"/>
    </source>
</evidence>
<dbReference type="GO" id="GO:1990904">
    <property type="term" value="C:ribonucleoprotein complex"/>
    <property type="evidence" value="ECO:0007669"/>
    <property type="project" value="UniProtKB-KW"/>
</dbReference>
<dbReference type="SUPFAM" id="SSF46589">
    <property type="entry name" value="tRNA-binding arm"/>
    <property type="match status" value="1"/>
</dbReference>
<dbReference type="HAMAP" id="MF_00281">
    <property type="entry name" value="Phe_tRNA_synth_alpha1"/>
    <property type="match status" value="1"/>
</dbReference>
<accession>A0A6A6K068</accession>
<comment type="caution">
    <text evidence="24">The sequence shown here is derived from an EMBL/GenBank/DDBJ whole genome shotgun (WGS) entry which is preliminary data.</text>
</comment>
<dbReference type="GO" id="GO:0000049">
    <property type="term" value="F:tRNA binding"/>
    <property type="evidence" value="ECO:0007669"/>
    <property type="project" value="InterPro"/>
</dbReference>
<dbReference type="Gene3D" id="1.10.1900.20">
    <property type="entry name" value="Ribosomal protein L20"/>
    <property type="match status" value="1"/>
</dbReference>
<evidence type="ECO:0000256" key="15">
    <source>
        <dbReference type="ARBA" id="ARBA00022917"/>
    </source>
</evidence>
<dbReference type="InterPro" id="IPR002347">
    <property type="entry name" value="SDR_fam"/>
</dbReference>
<comment type="cofactor">
    <cofactor evidence="1">
        <name>Mg(2+)</name>
        <dbReference type="ChEBI" id="CHEBI:18420"/>
    </cofactor>
</comment>
<evidence type="ECO:0000256" key="21">
    <source>
        <dbReference type="ARBA" id="ARBA00035420"/>
    </source>
</evidence>
<dbReference type="HAMAP" id="MF_00382">
    <property type="entry name" value="Ribosomal_bL20"/>
    <property type="match status" value="1"/>
</dbReference>
<keyword evidence="17" id="KW-0030">Aminoacyl-tRNA synthetase</keyword>
<evidence type="ECO:0000256" key="4">
    <source>
        <dbReference type="ARBA" id="ARBA00007698"/>
    </source>
</evidence>
<comment type="similarity">
    <text evidence="4 22">Belongs to the bacterial ribosomal protein bL20 family.</text>
</comment>
<dbReference type="Gene3D" id="3.40.50.720">
    <property type="entry name" value="NAD(P)-binding Rossmann-like Domain"/>
    <property type="match status" value="2"/>
</dbReference>
<proteinExistence type="inferred from homology"/>
<evidence type="ECO:0000259" key="23">
    <source>
        <dbReference type="PROSITE" id="PS50862"/>
    </source>
</evidence>
<dbReference type="GO" id="GO:0004826">
    <property type="term" value="F:phenylalanine-tRNA ligase activity"/>
    <property type="evidence" value="ECO:0007669"/>
    <property type="project" value="InterPro"/>
</dbReference>
<dbReference type="InterPro" id="IPR045864">
    <property type="entry name" value="aa-tRNA-synth_II/BPL/LPL"/>
</dbReference>
<evidence type="ECO:0000256" key="9">
    <source>
        <dbReference type="ARBA" id="ARBA00022723"/>
    </source>
</evidence>
<sequence length="641" mass="72594">MARVKRGVTARARHKKVIALAKGYRGRSKNCYRAALQRLEKALAYAYRDRRNRKRDFRRLWITRINAAARQWGIKYSQLMRGMALCGIELNRKMLAEMAVNDKAAFKEVAKACVATCGSAEELEAARARYVGRSGTLTALLRQISTIQDIDERKAVGSAANAACAALRLAIQDRESQLARERLHSRLAGERIDVTLPARPRAYGKIHPISGVIREISGILSELGFVVVHGPELEDEFHVFDALNTPEHHPARAENDTFYMTKRLNGRRVVLRTHTSSMQIRAMESNPNPPIKIISPGRVYRNDWDATHSPVFHQVEGLFVDEHVSMGHLKYCINYFLNRFFARKVETRMRASFFPFTEPSAEIDVKDKHQKWVEVLGCGMVHPAVLKNVNIDPEKYRGFAFGMGVERMAMLKYGIADLRNFYSNRLEWLNHYGFCFTDILVHKRGVIITGAARRVGRAVAVFLAARHGYDVVVHYNRSHSEALDLQRVIQEDYGKRCLLFQSDLRDFAALGRLVAYAFEEIPHCDTLINNASRMCAAKRGNVVNIIDTNITRTQTRYFAYLLSKKALSDFTVMAAEEFAVQLQVNAICPPKIPDREIDGVKSLEDMEAPCLKNFLDAVATLVDRNNTLSGKLIHTNPATMP</sequence>
<dbReference type="CDD" id="cd00496">
    <property type="entry name" value="PheRS_alpha_core"/>
    <property type="match status" value="1"/>
</dbReference>
<evidence type="ECO:0000256" key="11">
    <source>
        <dbReference type="ARBA" id="ARBA00022741"/>
    </source>
</evidence>
<dbReference type="InterPro" id="IPR004188">
    <property type="entry name" value="Phe-tRNA_ligase_II_N"/>
</dbReference>
<keyword evidence="9" id="KW-0479">Metal-binding</keyword>
<dbReference type="GO" id="GO:0005840">
    <property type="term" value="C:ribosome"/>
    <property type="evidence" value="ECO:0007669"/>
    <property type="project" value="UniProtKB-KW"/>
</dbReference>
<dbReference type="CDD" id="cd07026">
    <property type="entry name" value="Ribosomal_L20"/>
    <property type="match status" value="1"/>
</dbReference>
<dbReference type="InterPro" id="IPR022911">
    <property type="entry name" value="Phe_tRNA_ligase_alpha1_bac"/>
</dbReference>
<dbReference type="GO" id="GO:0046872">
    <property type="term" value="F:metal ion binding"/>
    <property type="evidence" value="ECO:0007669"/>
    <property type="project" value="UniProtKB-KW"/>
</dbReference>
<keyword evidence="16 22" id="KW-0689">Ribosomal protein</keyword>
<dbReference type="Proteomes" id="UP000467840">
    <property type="component" value="Unassembled WGS sequence"/>
</dbReference>
<dbReference type="InterPro" id="IPR035566">
    <property type="entry name" value="Ribosomal_protein_bL20_C"/>
</dbReference>
<dbReference type="PROSITE" id="PS50862">
    <property type="entry name" value="AA_TRNA_LIGASE_II"/>
    <property type="match status" value="1"/>
</dbReference>
<keyword evidence="11" id="KW-0547">Nucleotide-binding</keyword>
<keyword evidence="15" id="KW-0648">Protein biosynthesis</keyword>
<dbReference type="InterPro" id="IPR002319">
    <property type="entry name" value="Phenylalanyl-tRNA_Synthase"/>
</dbReference>
<evidence type="ECO:0000256" key="13">
    <source>
        <dbReference type="ARBA" id="ARBA00022842"/>
    </source>
</evidence>
<dbReference type="FunFam" id="1.10.1900.20:FF:000001">
    <property type="entry name" value="50S ribosomal protein L20"/>
    <property type="match status" value="1"/>
</dbReference>
<dbReference type="SUPFAM" id="SSF74731">
    <property type="entry name" value="Ribosomal protein L20"/>
    <property type="match status" value="1"/>
</dbReference>
<evidence type="ECO:0000256" key="6">
    <source>
        <dbReference type="ARBA" id="ARBA00011209"/>
    </source>
</evidence>
<dbReference type="InterPro" id="IPR049946">
    <property type="entry name" value="RIBOSOMAL_L20_CS"/>
</dbReference>
<protein>
    <recommendedName>
        <fullName evidence="20">Large ribosomal subunit protein bL20c</fullName>
    </recommendedName>
    <alternativeName>
        <fullName evidence="21">50S ribosomal protein L20, chloroplastic</fullName>
    </alternativeName>
    <alternativeName>
        <fullName evidence="7">Phenylalanine--tRNA ligase alpha subunit</fullName>
    </alternativeName>
    <alternativeName>
        <fullName evidence="19">Phenylalanyl-tRNA synthetase alpha subunit</fullName>
    </alternativeName>
</protein>
<dbReference type="PROSITE" id="PS00937">
    <property type="entry name" value="RIBOSOMAL_L20"/>
    <property type="match status" value="1"/>
</dbReference>
<dbReference type="Pfam" id="PF00106">
    <property type="entry name" value="adh_short"/>
    <property type="match status" value="1"/>
</dbReference>
<dbReference type="InterPro" id="IPR010978">
    <property type="entry name" value="tRNA-bd_arm"/>
</dbReference>
<evidence type="ECO:0000313" key="24">
    <source>
        <dbReference type="EMBL" id="KAF2282211.1"/>
    </source>
</evidence>
<dbReference type="Gene3D" id="6.10.160.10">
    <property type="match status" value="1"/>
</dbReference>
<dbReference type="GO" id="GO:0009536">
    <property type="term" value="C:plastid"/>
    <property type="evidence" value="ECO:0007669"/>
    <property type="project" value="UniProtKB-SubCell"/>
</dbReference>
<keyword evidence="13" id="KW-0460">Magnesium</keyword>
<comment type="subunit">
    <text evidence="6">Tetramer of two alpha and two beta subunits.</text>
</comment>
<dbReference type="GO" id="GO:0019843">
    <property type="term" value="F:rRNA binding"/>
    <property type="evidence" value="ECO:0007669"/>
    <property type="project" value="UniProtKB-KW"/>
</dbReference>
<organism evidence="24 25">
    <name type="scientific">Hevea brasiliensis</name>
    <name type="common">Para rubber tree</name>
    <name type="synonym">Siphonia brasiliensis</name>
    <dbReference type="NCBI Taxonomy" id="3981"/>
    <lineage>
        <taxon>Eukaryota</taxon>
        <taxon>Viridiplantae</taxon>
        <taxon>Streptophyta</taxon>
        <taxon>Embryophyta</taxon>
        <taxon>Tracheophyta</taxon>
        <taxon>Spermatophyta</taxon>
        <taxon>Magnoliopsida</taxon>
        <taxon>eudicotyledons</taxon>
        <taxon>Gunneridae</taxon>
        <taxon>Pentapetalae</taxon>
        <taxon>rosids</taxon>
        <taxon>fabids</taxon>
        <taxon>Malpighiales</taxon>
        <taxon>Euphorbiaceae</taxon>
        <taxon>Crotonoideae</taxon>
        <taxon>Micrandreae</taxon>
        <taxon>Hevea</taxon>
    </lineage>
</organism>
<keyword evidence="14" id="KW-0694">RNA-binding</keyword>
<evidence type="ECO:0000256" key="5">
    <source>
        <dbReference type="ARBA" id="ARBA00010207"/>
    </source>
</evidence>
<dbReference type="PANTHER" id="PTHR10986">
    <property type="entry name" value="39S RIBOSOMAL PROTEIN L20"/>
    <property type="match status" value="1"/>
</dbReference>
<dbReference type="InterPro" id="IPR006195">
    <property type="entry name" value="aa-tRNA-synth_II"/>
</dbReference>
<evidence type="ECO:0000313" key="25">
    <source>
        <dbReference type="Proteomes" id="UP000467840"/>
    </source>
</evidence>
<evidence type="ECO:0000256" key="17">
    <source>
        <dbReference type="ARBA" id="ARBA00023146"/>
    </source>
</evidence>
<evidence type="ECO:0000256" key="16">
    <source>
        <dbReference type="ARBA" id="ARBA00022980"/>
    </source>
</evidence>
<dbReference type="Gene3D" id="3.30.930.10">
    <property type="entry name" value="Bira Bifunctional Protein, Domain 2"/>
    <property type="match status" value="1"/>
</dbReference>
<evidence type="ECO:0000256" key="8">
    <source>
        <dbReference type="ARBA" id="ARBA00022598"/>
    </source>
</evidence>
<evidence type="ECO:0000256" key="12">
    <source>
        <dbReference type="ARBA" id="ARBA00022840"/>
    </source>
</evidence>
<reference evidence="24 25" key="1">
    <citation type="journal article" date="2020" name="Mol. Plant">
        <title>The Chromosome-Based Rubber Tree Genome Provides New Insights into Spurge Genome Evolution and Rubber Biosynthesis.</title>
        <authorList>
            <person name="Liu J."/>
            <person name="Shi C."/>
            <person name="Shi C.C."/>
            <person name="Li W."/>
            <person name="Zhang Q.J."/>
            <person name="Zhang Y."/>
            <person name="Li K."/>
            <person name="Lu H.F."/>
            <person name="Shi C."/>
            <person name="Zhu S.T."/>
            <person name="Xiao Z.Y."/>
            <person name="Nan H."/>
            <person name="Yue Y."/>
            <person name="Zhu X.G."/>
            <person name="Wu Y."/>
            <person name="Hong X.N."/>
            <person name="Fan G.Y."/>
            <person name="Tong Y."/>
            <person name="Zhang D."/>
            <person name="Mao C.L."/>
            <person name="Liu Y.L."/>
            <person name="Hao S.J."/>
            <person name="Liu W.Q."/>
            <person name="Lv M.Q."/>
            <person name="Zhang H.B."/>
            <person name="Liu Y."/>
            <person name="Hu-Tang G.R."/>
            <person name="Wang J.P."/>
            <person name="Wang J.H."/>
            <person name="Sun Y.H."/>
            <person name="Ni S.B."/>
            <person name="Chen W.B."/>
            <person name="Zhang X.C."/>
            <person name="Jiao Y.N."/>
            <person name="Eichler E.E."/>
            <person name="Li G.H."/>
            <person name="Liu X."/>
            <person name="Gao L.Z."/>
        </authorList>
    </citation>
    <scope>NUCLEOTIDE SEQUENCE [LARGE SCALE GENOMIC DNA]</scope>
    <source>
        <strain evidence="25">cv. GT1</strain>
        <tissue evidence="24">Leaf</tissue>
    </source>
</reference>
<evidence type="ECO:0000256" key="19">
    <source>
        <dbReference type="ARBA" id="ARBA00030612"/>
    </source>
</evidence>
<keyword evidence="12" id="KW-0067">ATP-binding</keyword>
<evidence type="ECO:0000256" key="22">
    <source>
        <dbReference type="RuleBase" id="RU000561"/>
    </source>
</evidence>
<dbReference type="GO" id="GO:0005524">
    <property type="term" value="F:ATP binding"/>
    <property type="evidence" value="ECO:0007669"/>
    <property type="project" value="UniProtKB-KW"/>
</dbReference>
<dbReference type="GO" id="GO:0006432">
    <property type="term" value="P:phenylalanyl-tRNA aminoacylation"/>
    <property type="evidence" value="ECO:0007669"/>
    <property type="project" value="InterPro"/>
</dbReference>
<dbReference type="InterPro" id="IPR036291">
    <property type="entry name" value="NAD(P)-bd_dom_sf"/>
</dbReference>
<evidence type="ECO:0000256" key="2">
    <source>
        <dbReference type="ARBA" id="ARBA00004474"/>
    </source>
</evidence>
<dbReference type="Pfam" id="PF00453">
    <property type="entry name" value="Ribosomal_L20"/>
    <property type="match status" value="1"/>
</dbReference>
<comment type="similarity">
    <text evidence="5">Belongs to the class-II aminoacyl-tRNA synthetase family. Phe-tRNA synthetase alpha subunit type 1 subfamily.</text>
</comment>
<dbReference type="GO" id="GO:0003735">
    <property type="term" value="F:structural constituent of ribosome"/>
    <property type="evidence" value="ECO:0007669"/>
    <property type="project" value="InterPro"/>
</dbReference>
<evidence type="ECO:0000256" key="18">
    <source>
        <dbReference type="ARBA" id="ARBA00023274"/>
    </source>
</evidence>
<comment type="subcellular location">
    <subcellularLocation>
        <location evidence="3">Cytoplasm</location>
    </subcellularLocation>
    <subcellularLocation>
        <location evidence="2">Plastid</location>
    </subcellularLocation>
</comment>
<dbReference type="PRINTS" id="PR00062">
    <property type="entry name" value="RIBOSOMALL20"/>
</dbReference>
<evidence type="ECO:0000256" key="7">
    <source>
        <dbReference type="ARBA" id="ARBA00015409"/>
    </source>
</evidence>
<keyword evidence="8" id="KW-0436">Ligase</keyword>
<keyword evidence="18 22" id="KW-0687">Ribonucleoprotein</keyword>
<dbReference type="InterPro" id="IPR004529">
    <property type="entry name" value="Phe-tRNA-synth_IIc_asu"/>
</dbReference>
<dbReference type="Pfam" id="PF02912">
    <property type="entry name" value="Phe_tRNA-synt_N"/>
    <property type="match status" value="1"/>
</dbReference>
<evidence type="ECO:0000256" key="1">
    <source>
        <dbReference type="ARBA" id="ARBA00001946"/>
    </source>
</evidence>
<feature type="domain" description="Aminoacyl-transfer RNA synthetases class-II family profile" evidence="23">
    <location>
        <begin position="212"/>
        <end position="411"/>
    </location>
</feature>
<evidence type="ECO:0000256" key="10">
    <source>
        <dbReference type="ARBA" id="ARBA00022730"/>
    </source>
</evidence>
<dbReference type="SUPFAM" id="SSF51735">
    <property type="entry name" value="NAD(P)-binding Rossmann-fold domains"/>
    <property type="match status" value="1"/>
</dbReference>
<keyword evidence="10" id="KW-0699">rRNA-binding</keyword>
<dbReference type="InterPro" id="IPR005813">
    <property type="entry name" value="Ribosomal_bL20"/>
</dbReference>
<dbReference type="Pfam" id="PF01409">
    <property type="entry name" value="tRNA-synt_2d"/>
    <property type="match status" value="1"/>
</dbReference>
<dbReference type="NCBIfam" id="TIGR01032">
    <property type="entry name" value="rplT_bact"/>
    <property type="match status" value="1"/>
</dbReference>
<name>A0A6A6K068_HEVBR</name>
<gene>
    <name evidence="24" type="ORF">GH714_043035</name>
</gene>
<dbReference type="AlphaFoldDB" id="A0A6A6K068"/>
<evidence type="ECO:0000256" key="3">
    <source>
        <dbReference type="ARBA" id="ARBA00004496"/>
    </source>
</evidence>
<dbReference type="NCBIfam" id="TIGR00468">
    <property type="entry name" value="pheS"/>
    <property type="match status" value="1"/>
</dbReference>
<evidence type="ECO:0000256" key="20">
    <source>
        <dbReference type="ARBA" id="ARBA00035295"/>
    </source>
</evidence>
<keyword evidence="25" id="KW-1185">Reference proteome</keyword>
<dbReference type="EMBL" id="JAAGAX010000511">
    <property type="protein sequence ID" value="KAF2282211.1"/>
    <property type="molecule type" value="Genomic_DNA"/>
</dbReference>